<evidence type="ECO:0000259" key="4">
    <source>
        <dbReference type="PROSITE" id="PS50014"/>
    </source>
</evidence>
<name>A0A3S1AXJ8_ELYCH</name>
<dbReference type="Proteomes" id="UP000271974">
    <property type="component" value="Unassembled WGS sequence"/>
</dbReference>
<dbReference type="CDD" id="cd05507">
    <property type="entry name" value="Bromo_brd8_like"/>
    <property type="match status" value="1"/>
</dbReference>
<comment type="caution">
    <text evidence="5">The sequence shown here is derived from an EMBL/GenBank/DDBJ whole genome shotgun (WGS) entry which is preliminary data.</text>
</comment>
<dbReference type="AlphaFoldDB" id="A0A3S1AXJ8"/>
<feature type="region of interest" description="Disordered" evidence="3">
    <location>
        <begin position="170"/>
        <end position="191"/>
    </location>
</feature>
<evidence type="ECO:0000256" key="3">
    <source>
        <dbReference type="SAM" id="MobiDB-lite"/>
    </source>
</evidence>
<dbReference type="Pfam" id="PF00439">
    <property type="entry name" value="Bromodomain"/>
    <property type="match status" value="1"/>
</dbReference>
<evidence type="ECO:0000313" key="6">
    <source>
        <dbReference type="Proteomes" id="UP000271974"/>
    </source>
</evidence>
<protein>
    <recommendedName>
        <fullName evidence="4">Bromo domain-containing protein</fullName>
    </recommendedName>
</protein>
<accession>A0A3S1AXJ8</accession>
<keyword evidence="6" id="KW-1185">Reference proteome</keyword>
<dbReference type="Gene3D" id="1.20.920.10">
    <property type="entry name" value="Bromodomain-like"/>
    <property type="match status" value="1"/>
</dbReference>
<evidence type="ECO:0000256" key="1">
    <source>
        <dbReference type="ARBA" id="ARBA00023117"/>
    </source>
</evidence>
<feature type="compositionally biased region" description="Basic residues" evidence="3">
    <location>
        <begin position="341"/>
        <end position="351"/>
    </location>
</feature>
<dbReference type="SMART" id="SM00297">
    <property type="entry name" value="BROMO"/>
    <property type="match status" value="1"/>
</dbReference>
<dbReference type="SUPFAM" id="SSF47370">
    <property type="entry name" value="Bromodomain"/>
    <property type="match status" value="1"/>
</dbReference>
<dbReference type="PROSITE" id="PS50014">
    <property type="entry name" value="BROMODOMAIN_2"/>
    <property type="match status" value="1"/>
</dbReference>
<gene>
    <name evidence="5" type="ORF">EGW08_022402</name>
</gene>
<dbReference type="PANTHER" id="PTHR15398">
    <property type="entry name" value="BROMODOMAIN-CONTAINING PROTEIN 8"/>
    <property type="match status" value="1"/>
</dbReference>
<dbReference type="InterPro" id="IPR001487">
    <property type="entry name" value="Bromodomain"/>
</dbReference>
<feature type="compositionally biased region" description="Basic and acidic residues" evidence="3">
    <location>
        <begin position="126"/>
        <end position="144"/>
    </location>
</feature>
<dbReference type="InterPro" id="IPR036427">
    <property type="entry name" value="Bromodomain-like_sf"/>
</dbReference>
<feature type="region of interest" description="Disordered" evidence="3">
    <location>
        <begin position="307"/>
        <end position="351"/>
    </location>
</feature>
<dbReference type="PRINTS" id="PR00503">
    <property type="entry name" value="BROMODOMAIN"/>
</dbReference>
<feature type="compositionally biased region" description="Basic and acidic residues" evidence="3">
    <location>
        <begin position="315"/>
        <end position="327"/>
    </location>
</feature>
<organism evidence="5 6">
    <name type="scientific">Elysia chlorotica</name>
    <name type="common">Eastern emerald elysia</name>
    <name type="synonym">Sea slug</name>
    <dbReference type="NCBI Taxonomy" id="188477"/>
    <lineage>
        <taxon>Eukaryota</taxon>
        <taxon>Metazoa</taxon>
        <taxon>Spiralia</taxon>
        <taxon>Lophotrochozoa</taxon>
        <taxon>Mollusca</taxon>
        <taxon>Gastropoda</taxon>
        <taxon>Heterobranchia</taxon>
        <taxon>Euthyneura</taxon>
        <taxon>Panpulmonata</taxon>
        <taxon>Sacoglossa</taxon>
        <taxon>Placobranchoidea</taxon>
        <taxon>Plakobranchidae</taxon>
        <taxon>Elysia</taxon>
    </lineage>
</organism>
<dbReference type="PANTHER" id="PTHR15398:SF4">
    <property type="entry name" value="BROMODOMAIN-CONTAINING PROTEIN 8 ISOFORM X1"/>
    <property type="match status" value="1"/>
</dbReference>
<feature type="domain" description="Bromo" evidence="4">
    <location>
        <begin position="209"/>
        <end position="279"/>
    </location>
</feature>
<dbReference type="GO" id="GO:0035267">
    <property type="term" value="C:NuA4 histone acetyltransferase complex"/>
    <property type="evidence" value="ECO:0007669"/>
    <property type="project" value="TreeGrafter"/>
</dbReference>
<dbReference type="OrthoDB" id="1742084at2759"/>
<evidence type="ECO:0000256" key="2">
    <source>
        <dbReference type="PROSITE-ProRule" id="PRU00035"/>
    </source>
</evidence>
<keyword evidence="1 2" id="KW-0103">Bromodomain</keyword>
<proteinExistence type="predicted"/>
<sequence length="351" mass="39445">MPVVEGIQEEVVEEVVVKEELNQIKNEETKDSTVELDEDIPTTKQEEPEKEIKTQEKDEASCSKRAVDGAATGENDLAETLVKDEPLSPTSSISSRISESGSKRGHRTRGRPRVPRSARHSSRKSVTTDDEKKDDGGSSKHSDGELSEDEVRESSDILSGQLTSVNASSILSESFPNSPASMSMGSDTEEEKSFKQWKKSIMLVWRAAATHKYANVFLHPVTNDIAPGYHSVVLRPMDLSTIKKNVETGVIRTTVDFQRDMMLMFTNATMYNSSDHNVFKMAKEMYDDVMQHLEQYVNTQMMMQTNDGKNLRQSRRPDASDKEDDQKKRRASVDISESGGKAKKRKTRMDE</sequence>
<dbReference type="EMBL" id="RQTK01001561">
    <property type="protein sequence ID" value="RUS69833.1"/>
    <property type="molecule type" value="Genomic_DNA"/>
</dbReference>
<dbReference type="InterPro" id="IPR037966">
    <property type="entry name" value="Brd8_Bromo_dom"/>
</dbReference>
<feature type="compositionally biased region" description="Basic and acidic residues" evidence="3">
    <location>
        <begin position="44"/>
        <end position="67"/>
    </location>
</feature>
<feature type="compositionally biased region" description="Basic residues" evidence="3">
    <location>
        <begin position="103"/>
        <end position="123"/>
    </location>
</feature>
<reference evidence="5 6" key="1">
    <citation type="submission" date="2019-01" db="EMBL/GenBank/DDBJ databases">
        <title>A draft genome assembly of the solar-powered sea slug Elysia chlorotica.</title>
        <authorList>
            <person name="Cai H."/>
            <person name="Li Q."/>
            <person name="Fang X."/>
            <person name="Li J."/>
            <person name="Curtis N.E."/>
            <person name="Altenburger A."/>
            <person name="Shibata T."/>
            <person name="Feng M."/>
            <person name="Maeda T."/>
            <person name="Schwartz J.A."/>
            <person name="Shigenobu S."/>
            <person name="Lundholm N."/>
            <person name="Nishiyama T."/>
            <person name="Yang H."/>
            <person name="Hasebe M."/>
            <person name="Li S."/>
            <person name="Pierce S.K."/>
            <person name="Wang J."/>
        </authorList>
    </citation>
    <scope>NUCLEOTIDE SEQUENCE [LARGE SCALE GENOMIC DNA]</scope>
    <source>
        <strain evidence="5">EC2010</strain>
        <tissue evidence="5">Whole organism of an adult</tissue>
    </source>
</reference>
<feature type="region of interest" description="Disordered" evidence="3">
    <location>
        <begin position="25"/>
        <end position="156"/>
    </location>
</feature>
<dbReference type="STRING" id="188477.A0A3S1AXJ8"/>
<feature type="compositionally biased region" description="Low complexity" evidence="3">
    <location>
        <begin position="87"/>
        <end position="100"/>
    </location>
</feature>
<evidence type="ECO:0000313" key="5">
    <source>
        <dbReference type="EMBL" id="RUS69833.1"/>
    </source>
</evidence>
<feature type="compositionally biased region" description="Polar residues" evidence="3">
    <location>
        <begin position="170"/>
        <end position="186"/>
    </location>
</feature>